<dbReference type="InterPro" id="IPR036237">
    <property type="entry name" value="Xyl_isomerase-like_sf"/>
</dbReference>
<name>A0ABU1PY52_9PSEU</name>
<reference evidence="2 3" key="1">
    <citation type="submission" date="2023-07" db="EMBL/GenBank/DDBJ databases">
        <title>Sequencing the genomes of 1000 actinobacteria strains.</title>
        <authorList>
            <person name="Klenk H.-P."/>
        </authorList>
    </citation>
    <scope>NUCLEOTIDE SEQUENCE [LARGE SCALE GENOMIC DNA]</scope>
    <source>
        <strain evidence="2 3">DSM 43749</strain>
    </source>
</reference>
<organism evidence="2 3">
    <name type="scientific">Saccharothrix longispora</name>
    <dbReference type="NCBI Taxonomy" id="33920"/>
    <lineage>
        <taxon>Bacteria</taxon>
        <taxon>Bacillati</taxon>
        <taxon>Actinomycetota</taxon>
        <taxon>Actinomycetes</taxon>
        <taxon>Pseudonocardiales</taxon>
        <taxon>Pseudonocardiaceae</taxon>
        <taxon>Saccharothrix</taxon>
    </lineage>
</organism>
<keyword evidence="3" id="KW-1185">Reference proteome</keyword>
<proteinExistence type="predicted"/>
<dbReference type="InterPro" id="IPR018246">
    <property type="entry name" value="AP_endonuc_F2_Zn_BS"/>
</dbReference>
<dbReference type="InterPro" id="IPR050312">
    <property type="entry name" value="IolE/XylAMocC-like"/>
</dbReference>
<keyword evidence="2" id="KW-0413">Isomerase</keyword>
<dbReference type="InterPro" id="IPR013022">
    <property type="entry name" value="Xyl_isomerase-like_TIM-brl"/>
</dbReference>
<dbReference type="Gene3D" id="3.20.20.150">
    <property type="entry name" value="Divalent-metal-dependent TIM barrel enzymes"/>
    <property type="match status" value="1"/>
</dbReference>
<feature type="domain" description="Xylose isomerase-like TIM barrel" evidence="1">
    <location>
        <begin position="52"/>
        <end position="223"/>
    </location>
</feature>
<evidence type="ECO:0000259" key="1">
    <source>
        <dbReference type="Pfam" id="PF01261"/>
    </source>
</evidence>
<comment type="caution">
    <text evidence="2">The sequence shown here is derived from an EMBL/GenBank/DDBJ whole genome shotgun (WGS) entry which is preliminary data.</text>
</comment>
<dbReference type="Proteomes" id="UP001268819">
    <property type="component" value="Unassembled WGS sequence"/>
</dbReference>
<dbReference type="RefSeq" id="WP_310308621.1">
    <property type="nucleotide sequence ID" value="NZ_BAAAXB010000001.1"/>
</dbReference>
<accession>A0ABU1PY52</accession>
<dbReference type="PROSITE" id="PS00730">
    <property type="entry name" value="AP_NUCLEASE_F2_2"/>
    <property type="match status" value="1"/>
</dbReference>
<dbReference type="NCBIfam" id="NF035939">
    <property type="entry name" value="TIM_EboE"/>
    <property type="match status" value="1"/>
</dbReference>
<sequence length="373" mass="39680">MTLSYCTNVHPAEDLRGVLAQLDRYAVPVRDRVGGELGLGLWLSAPVAKALAEDPARRAGLRTALDARGLVVRTLNAFPHGGFHDEVVKHAVYHPDWTTTARLDYTLDCATVLADLVPEGGAGSISTLPLAWRHPWSEADHARALDVLAEAAAGLRALADGTGRTIRLAVEPEPGCVVDTVADAVRVLAGRVDPDHVGICLDTCHLAVSFADPAAAVRSIADAGLRVVKVQASAALELTDPTDAPAVLGPFAEPRYLHQVRALVDGRVHRADDLPEAFAELPTGGPWRVHFHVPLHAEPPAPLRATTGVLREAVAAVREVGHDPDVEVETYTWSVLPDAGERGTGDLADRDLVEGIAAELRWAAAELPLEVRS</sequence>
<evidence type="ECO:0000313" key="2">
    <source>
        <dbReference type="EMBL" id="MDR6595560.1"/>
    </source>
</evidence>
<evidence type="ECO:0000313" key="3">
    <source>
        <dbReference type="Proteomes" id="UP001268819"/>
    </source>
</evidence>
<dbReference type="GO" id="GO:0016853">
    <property type="term" value="F:isomerase activity"/>
    <property type="evidence" value="ECO:0007669"/>
    <property type="project" value="UniProtKB-KW"/>
</dbReference>
<dbReference type="EMBL" id="JAVDSG010000001">
    <property type="protein sequence ID" value="MDR6595560.1"/>
    <property type="molecule type" value="Genomic_DNA"/>
</dbReference>
<protein>
    <submittedName>
        <fullName evidence="2">Sugar phosphate isomerase/epimerase</fullName>
    </submittedName>
</protein>
<dbReference type="PANTHER" id="PTHR12110">
    <property type="entry name" value="HYDROXYPYRUVATE ISOMERASE"/>
    <property type="match status" value="1"/>
</dbReference>
<dbReference type="SUPFAM" id="SSF51658">
    <property type="entry name" value="Xylose isomerase-like"/>
    <property type="match status" value="1"/>
</dbReference>
<gene>
    <name evidence="2" type="ORF">J2S66_003944</name>
</gene>
<dbReference type="Pfam" id="PF01261">
    <property type="entry name" value="AP_endonuc_2"/>
    <property type="match status" value="1"/>
</dbReference>